<keyword evidence="2" id="KW-1133">Transmembrane helix</keyword>
<evidence type="ECO:0000256" key="1">
    <source>
        <dbReference type="SAM" id="Coils"/>
    </source>
</evidence>
<evidence type="ECO:0000256" key="2">
    <source>
        <dbReference type="SAM" id="Phobius"/>
    </source>
</evidence>
<dbReference type="Proteomes" id="UP000191200">
    <property type="component" value="Chromosome"/>
</dbReference>
<evidence type="ECO:0000313" key="3">
    <source>
        <dbReference type="EMBL" id="APB32001.1"/>
    </source>
</evidence>
<reference evidence="3 4" key="1">
    <citation type="submission" date="2016-09" db="EMBL/GenBank/DDBJ databases">
        <title>Vagococcus teuberi sp. nov., isolated from the Malian artisanal sour milk fene.</title>
        <authorList>
            <person name="Wullschleger S."/>
            <person name="Seifert C."/>
            <person name="Baumgartner S."/>
            <person name="Lacroix C."/>
            <person name="Bonfoh B."/>
            <person name="Stevens M.J."/>
            <person name="Meile L."/>
        </authorList>
    </citation>
    <scope>NUCLEOTIDE SEQUENCE [LARGE SCALE GENOMIC DNA]</scope>
    <source>
        <strain evidence="3 4">DSM 21459</strain>
    </source>
</reference>
<keyword evidence="2" id="KW-0812">Transmembrane</keyword>
<gene>
    <name evidence="3" type="ORF">BHY08_09385</name>
</gene>
<feature type="coiled-coil region" evidence="1">
    <location>
        <begin position="163"/>
        <end position="194"/>
    </location>
</feature>
<feature type="transmembrane region" description="Helical" evidence="2">
    <location>
        <begin position="26"/>
        <end position="45"/>
    </location>
</feature>
<accession>A0A1J0A7W9</accession>
<keyword evidence="4" id="KW-1185">Reference proteome</keyword>
<dbReference type="STRING" id="519472.BHY08_09385"/>
<evidence type="ECO:0000313" key="4">
    <source>
        <dbReference type="Proteomes" id="UP000191200"/>
    </source>
</evidence>
<proteinExistence type="predicted"/>
<name>A0A1J0A7W9_9ENTE</name>
<evidence type="ECO:0008006" key="5">
    <source>
        <dbReference type="Google" id="ProtNLM"/>
    </source>
</evidence>
<dbReference type="EMBL" id="CP017267">
    <property type="protein sequence ID" value="APB32001.1"/>
    <property type="molecule type" value="Genomic_DNA"/>
</dbReference>
<dbReference type="RefSeq" id="WP_071457609.1">
    <property type="nucleotide sequence ID" value="NZ_CP017267.1"/>
</dbReference>
<keyword evidence="2" id="KW-0472">Membrane</keyword>
<dbReference type="KEGG" id="vte:BHY08_09385"/>
<sequence length="238" mass="27201">MIVILVILSVLLFAFTFIFSKSTWQYILTVIFGIVFIGSIVLMEMNYAHHFGMEKETTTKEISLVSSADAENLNILLYQPVGTKGDKVYLYKTTPTQKKVSQTGTDHVTNTVKTADTDKAALEIKTTRWVYKDSFYDLLFGISGNNKEFDSRKNTFYLPSDWLELSTDQAKKLEEEMSAKKDTLEADIKKYVADKLKEEITKDPAIATNKDKQTELSETYAKEYKEKMMSDILKNISK</sequence>
<dbReference type="Pfam" id="PF16069">
    <property type="entry name" value="DUF4811"/>
    <property type="match status" value="1"/>
</dbReference>
<dbReference type="AlphaFoldDB" id="A0A1J0A7W9"/>
<dbReference type="OrthoDB" id="2249491at2"/>
<organism evidence="3 4">
    <name type="scientific">Vagococcus teuberi</name>
    <dbReference type="NCBI Taxonomy" id="519472"/>
    <lineage>
        <taxon>Bacteria</taxon>
        <taxon>Bacillati</taxon>
        <taxon>Bacillota</taxon>
        <taxon>Bacilli</taxon>
        <taxon>Lactobacillales</taxon>
        <taxon>Enterococcaceae</taxon>
        <taxon>Vagococcus</taxon>
    </lineage>
</organism>
<keyword evidence="1" id="KW-0175">Coiled coil</keyword>
<protein>
    <recommendedName>
        <fullName evidence="5">DUF4811 domain-containing protein</fullName>
    </recommendedName>
</protein>
<dbReference type="InterPro" id="IPR032083">
    <property type="entry name" value="DUF4811"/>
</dbReference>